<comment type="similarity">
    <text evidence="2">Belongs to the CALHM family.</text>
</comment>
<evidence type="ECO:0000256" key="7">
    <source>
        <dbReference type="ARBA" id="ARBA00023136"/>
    </source>
</evidence>
<comment type="subcellular location">
    <subcellularLocation>
        <location evidence="1">Membrane</location>
        <topology evidence="1">Multi-pass membrane protein</topology>
    </subcellularLocation>
</comment>
<feature type="transmembrane region" description="Helical" evidence="10">
    <location>
        <begin position="399"/>
        <end position="420"/>
    </location>
</feature>
<sequence length="500" mass="53073">MDLSLLKKGIKSVGLAQTITVYFVLQITELLMEHLFTCPCNKYRVPFVWLFFFGPAFVFAAFAFHLRRHNTENKSTKSEGNNGAKADKSTQSEENNGAKAGEGTQSEGNNGAKAGEGTQSEGNNGAKAGEGTQSEGNNGAKAGEGTQREGNNGAKAGEGTQSEGNNGAKAGEGTQSEGNNGAKAGEGTQSEGNNGAKAGEGTQSEGNNGAKAGEGTQSEGNNGAKAGEGTQSEGNNGAKAGEGTQSEGNNGAKAGEGTQSEGNNGAKAGEGTQSEGNNGAKAGEGTQSEANNDAKEYTEAHDRNLCRDLCGMPLYTFLCWFLILIVDGKYLACGLYTKCNSTMVVADNQDPEMMTNKTWSTEAKSVISLVQGISVIILLQVTEHLMEPHFTCPCNKYRFLFLCLFFIVPAIAFIVFSLFLNEVSTLLVKYCTKSKKRKYICSLSSLKITGMILYPPVCWLVILLIDGKYVACGWYRKCNSTMTHADMKDPEVLEDITMSK</sequence>
<name>A0A8T2MZD4_9TELE</name>
<evidence type="ECO:0000256" key="6">
    <source>
        <dbReference type="ARBA" id="ARBA00023065"/>
    </source>
</evidence>
<feature type="transmembrane region" description="Helical" evidence="10">
    <location>
        <begin position="12"/>
        <end position="32"/>
    </location>
</feature>
<dbReference type="Proteomes" id="UP000824540">
    <property type="component" value="Unassembled WGS sequence"/>
</dbReference>
<feature type="region of interest" description="Disordered" evidence="9">
    <location>
        <begin position="72"/>
        <end position="295"/>
    </location>
</feature>
<dbReference type="Pfam" id="PF14798">
    <property type="entry name" value="Ca_hom_mod"/>
    <property type="match status" value="1"/>
</dbReference>
<protein>
    <submittedName>
        <fullName evidence="11">Uncharacterized protein</fullName>
    </submittedName>
</protein>
<dbReference type="PANTHER" id="PTHR32261:SF1">
    <property type="entry name" value="CALCIUM HOMEOSTASIS MODULATOR PROTEIN"/>
    <property type="match status" value="1"/>
</dbReference>
<feature type="transmembrane region" description="Helical" evidence="10">
    <location>
        <begin position="440"/>
        <end position="465"/>
    </location>
</feature>
<evidence type="ECO:0000256" key="4">
    <source>
        <dbReference type="ARBA" id="ARBA00022692"/>
    </source>
</evidence>
<evidence type="ECO:0000256" key="2">
    <source>
        <dbReference type="ARBA" id="ARBA00008497"/>
    </source>
</evidence>
<evidence type="ECO:0000313" key="12">
    <source>
        <dbReference type="Proteomes" id="UP000824540"/>
    </source>
</evidence>
<evidence type="ECO:0000256" key="5">
    <source>
        <dbReference type="ARBA" id="ARBA00022989"/>
    </source>
</evidence>
<evidence type="ECO:0000256" key="1">
    <source>
        <dbReference type="ARBA" id="ARBA00004141"/>
    </source>
</evidence>
<evidence type="ECO:0000313" key="11">
    <source>
        <dbReference type="EMBL" id="KAG9329757.1"/>
    </source>
</evidence>
<proteinExistence type="inferred from homology"/>
<accession>A0A8T2MZD4</accession>
<keyword evidence="8" id="KW-0407">Ion channel</keyword>
<dbReference type="PANTHER" id="PTHR32261">
    <property type="entry name" value="CALCIUM HOMEOSTASIS MODULATOR PROTEIN"/>
    <property type="match status" value="1"/>
</dbReference>
<dbReference type="InterPro" id="IPR029569">
    <property type="entry name" value="CALHM"/>
</dbReference>
<feature type="non-terminal residue" evidence="11">
    <location>
        <position position="500"/>
    </location>
</feature>
<dbReference type="EMBL" id="JAFBMS010000940">
    <property type="protein sequence ID" value="KAG9329757.1"/>
    <property type="molecule type" value="Genomic_DNA"/>
</dbReference>
<dbReference type="GO" id="GO:1904669">
    <property type="term" value="P:ATP export"/>
    <property type="evidence" value="ECO:0007669"/>
    <property type="project" value="UniProtKB-ARBA"/>
</dbReference>
<comment type="caution">
    <text evidence="11">The sequence shown here is derived from an EMBL/GenBank/DDBJ whole genome shotgun (WGS) entry which is preliminary data.</text>
</comment>
<organism evidence="11 12">
    <name type="scientific">Albula glossodonta</name>
    <name type="common">roundjaw bonefish</name>
    <dbReference type="NCBI Taxonomy" id="121402"/>
    <lineage>
        <taxon>Eukaryota</taxon>
        <taxon>Metazoa</taxon>
        <taxon>Chordata</taxon>
        <taxon>Craniata</taxon>
        <taxon>Vertebrata</taxon>
        <taxon>Euteleostomi</taxon>
        <taxon>Actinopterygii</taxon>
        <taxon>Neopterygii</taxon>
        <taxon>Teleostei</taxon>
        <taxon>Albuliformes</taxon>
        <taxon>Albulidae</taxon>
        <taxon>Albula</taxon>
    </lineage>
</organism>
<dbReference type="GO" id="GO:0005886">
    <property type="term" value="C:plasma membrane"/>
    <property type="evidence" value="ECO:0007669"/>
    <property type="project" value="TreeGrafter"/>
</dbReference>
<keyword evidence="4 10" id="KW-0812">Transmembrane</keyword>
<keyword evidence="7 10" id="KW-0472">Membrane</keyword>
<keyword evidence="3" id="KW-0813">Transport</keyword>
<evidence type="ECO:0000256" key="8">
    <source>
        <dbReference type="ARBA" id="ARBA00023303"/>
    </source>
</evidence>
<gene>
    <name evidence="11" type="ORF">JZ751_029755</name>
</gene>
<feature type="transmembrane region" description="Helical" evidence="10">
    <location>
        <begin position="363"/>
        <end position="379"/>
    </location>
</feature>
<dbReference type="AlphaFoldDB" id="A0A8T2MZD4"/>
<keyword evidence="6" id="KW-0406">Ion transport</keyword>
<evidence type="ECO:0000256" key="9">
    <source>
        <dbReference type="SAM" id="MobiDB-lite"/>
    </source>
</evidence>
<keyword evidence="5 10" id="KW-1133">Transmembrane helix</keyword>
<reference evidence="11" key="1">
    <citation type="thesis" date="2021" institute="BYU ScholarsArchive" country="Provo, UT, USA">
        <title>Applications of and Algorithms for Genome Assembly and Genomic Analyses with an Emphasis on Marine Teleosts.</title>
        <authorList>
            <person name="Pickett B.D."/>
        </authorList>
    </citation>
    <scope>NUCLEOTIDE SEQUENCE</scope>
    <source>
        <strain evidence="11">HI-2016</strain>
    </source>
</reference>
<keyword evidence="12" id="KW-1185">Reference proteome</keyword>
<dbReference type="GO" id="GO:0005261">
    <property type="term" value="F:monoatomic cation channel activity"/>
    <property type="evidence" value="ECO:0007669"/>
    <property type="project" value="TreeGrafter"/>
</dbReference>
<dbReference type="OrthoDB" id="8959929at2759"/>
<evidence type="ECO:0000256" key="3">
    <source>
        <dbReference type="ARBA" id="ARBA00022448"/>
    </source>
</evidence>
<evidence type="ECO:0000256" key="10">
    <source>
        <dbReference type="SAM" id="Phobius"/>
    </source>
</evidence>
<feature type="transmembrane region" description="Helical" evidence="10">
    <location>
        <begin position="47"/>
        <end position="66"/>
    </location>
</feature>